<dbReference type="SMART" id="SM00849">
    <property type="entry name" value="Lactamase_B"/>
    <property type="match status" value="1"/>
</dbReference>
<reference evidence="9" key="1">
    <citation type="journal article" date="2010" name="PLoS ONE">
        <title>The complete genome sequence of Cupriavidus metallidurans strain CH34, a master survivalist in harsh and anthropogenic environments.</title>
        <authorList>
            <person name="Janssen P.J."/>
            <person name="Van Houdt R."/>
            <person name="Moors H."/>
            <person name="Monsieurs P."/>
            <person name="Morin N."/>
            <person name="Michaux A."/>
            <person name="Benotmane M.A."/>
            <person name="Leys N."/>
            <person name="Vallaeys T."/>
            <person name="Lapidus A."/>
            <person name="Monchy S."/>
            <person name="Medigue C."/>
            <person name="Taghavi S."/>
            <person name="McCorkle S."/>
            <person name="Dunn J."/>
            <person name="van der Lelie D."/>
            <person name="Mergeay M."/>
        </authorList>
    </citation>
    <scope>NUCLEOTIDE SEQUENCE [LARGE SCALE GENOMIC DNA]</scope>
    <source>
        <strain evidence="9">ATCC 43123 / DSM 2839 / NBRC 102507 / CH34</strain>
    </source>
</reference>
<evidence type="ECO:0000259" key="7">
    <source>
        <dbReference type="SMART" id="SM00849"/>
    </source>
</evidence>
<dbReference type="PANTHER" id="PTHR30619:SF1">
    <property type="entry name" value="RECOMBINATION PROTEIN 2"/>
    <property type="match status" value="1"/>
</dbReference>
<dbReference type="KEGG" id="rme:Rmet_1043"/>
<feature type="transmembrane region" description="Helical" evidence="6">
    <location>
        <begin position="446"/>
        <end position="469"/>
    </location>
</feature>
<keyword evidence="5 6" id="KW-0472">Membrane</keyword>
<keyword evidence="4 6" id="KW-1133">Transmembrane helix</keyword>
<comment type="subcellular location">
    <subcellularLocation>
        <location evidence="1">Cell membrane</location>
        <topology evidence="1">Multi-pass membrane protein</topology>
    </subcellularLocation>
</comment>
<keyword evidence="3 6" id="KW-0812">Transmembrane</keyword>
<dbReference type="InterPro" id="IPR025405">
    <property type="entry name" value="DUF4131"/>
</dbReference>
<evidence type="ECO:0000256" key="6">
    <source>
        <dbReference type="SAM" id="Phobius"/>
    </source>
</evidence>
<dbReference type="CDD" id="cd07731">
    <property type="entry name" value="ComA-like_MBL-fold"/>
    <property type="match status" value="1"/>
</dbReference>
<dbReference type="Pfam" id="PF03772">
    <property type="entry name" value="Competence"/>
    <property type="match status" value="1"/>
</dbReference>
<evidence type="ECO:0000256" key="2">
    <source>
        <dbReference type="ARBA" id="ARBA00022475"/>
    </source>
</evidence>
<dbReference type="InterPro" id="IPR035681">
    <property type="entry name" value="ComA-like_MBL"/>
</dbReference>
<dbReference type="RefSeq" id="WP_011515834.1">
    <property type="nucleotide sequence ID" value="NC_007973.1"/>
</dbReference>
<evidence type="ECO:0000256" key="5">
    <source>
        <dbReference type="ARBA" id="ARBA00023136"/>
    </source>
</evidence>
<evidence type="ECO:0000256" key="4">
    <source>
        <dbReference type="ARBA" id="ARBA00022989"/>
    </source>
</evidence>
<feature type="transmembrane region" description="Helical" evidence="6">
    <location>
        <begin position="310"/>
        <end position="328"/>
    </location>
</feature>
<keyword evidence="9" id="KW-1185">Reference proteome</keyword>
<feature type="transmembrane region" description="Helical" evidence="6">
    <location>
        <begin position="381"/>
        <end position="399"/>
    </location>
</feature>
<sequence length="851" mass="91525">MRAVLLAFVVGCWWLQQQAALPGPWDWVVWGCFALVGLFGVWGVRGRGARWVVWARWLVSLSIAAIVGLGWSAWRADMRLGAWLDPSLAGRDQIIDGVVSGLPDAAPHGTRFLFTVESGASGGVAMGDRHAGVAPLSTAPLPPRVLLTWRDPPEVLQPGQRHRLTVRLRRPRGLANPHGFDYGYWLLAEGIGATGYVRHGQLLNRDAAMPLSIRITQWRAGLRDRLWAALPSDAQYRAVLVALVIGDQRGIGQADWDVFRRTGISHLVSISGLHITMISGAVAALAGMLWRHSFGIGRKLRRPLPLIWPAQKVAMVVAVQTALGYGLIAGMQIPALRTVSMLMVAAVALWSGRMPPPTVVLAWAAGIAVAIDPWAVMSPGFWLSFGAVAVIFLGARGDGSGDGGAVEERQADPKSCVSRCVSRWVSRIGGVAAEAARTQWSVTIGLVPLTLLLFGQVSVVSVFANAVAIPVVSLLVTPLALAGAVLPPGWAAPLLWIAHKALEWLVGGLAWLAAPAWAVWEAAHPGPVATGLALAGVYVLLIPRPSDAKGARRVQIVPRWLGVLLMVPMLSAGPEPVEEGEMRVTALDVGQGAAVLVETRRHVLLYDTGPSYVSGASAGGQVIVPYLRATGVRHLDMLMVSHEHDDHAGGVEAVLQAVPVARGLTAEGPGNKPLPGLLQGRAWQPCLDGVAWRWDGVDFEVLHPTEEGLARQRLSANARSCVLRVATAQRSLLLTGDIGVSEERRLIDSELGERLRADFLLVPHHGSGTSSHAAFLRAVQPEVAVFQLGFANRHRHPREDVWRRYARAGAARYRTDETGAVSIVTGGGDYVVTSFRQQQRRYWRDAPPAPR</sequence>
<dbReference type="InterPro" id="IPR052159">
    <property type="entry name" value="Competence_DNA_uptake"/>
</dbReference>
<dbReference type="eggNOG" id="COG2333">
    <property type="taxonomic scope" value="Bacteria"/>
</dbReference>
<dbReference type="InterPro" id="IPR036866">
    <property type="entry name" value="RibonucZ/Hydroxyglut_hydro"/>
</dbReference>
<evidence type="ECO:0000313" key="9">
    <source>
        <dbReference type="Proteomes" id="UP000002429"/>
    </source>
</evidence>
<dbReference type="InterPro" id="IPR001279">
    <property type="entry name" value="Metallo-B-lactamas"/>
</dbReference>
<dbReference type="GO" id="GO:0005886">
    <property type="term" value="C:plasma membrane"/>
    <property type="evidence" value="ECO:0007669"/>
    <property type="project" value="UniProtKB-SubCell"/>
</dbReference>
<dbReference type="Pfam" id="PF00753">
    <property type="entry name" value="Lactamase_B"/>
    <property type="match status" value="1"/>
</dbReference>
<name>Q1LPJ7_CUPMC</name>
<dbReference type="NCBIfam" id="TIGR00360">
    <property type="entry name" value="ComEC_N-term"/>
    <property type="match status" value="1"/>
</dbReference>
<dbReference type="PANTHER" id="PTHR30619">
    <property type="entry name" value="DNA INTERNALIZATION/COMPETENCE PROTEIN COMEC/REC2"/>
    <property type="match status" value="1"/>
</dbReference>
<dbReference type="Pfam" id="PF13567">
    <property type="entry name" value="DUF4131"/>
    <property type="match status" value="1"/>
</dbReference>
<organism evidence="8 9">
    <name type="scientific">Cupriavidus metallidurans (strain ATCC 43123 / DSM 2839 / NBRC 102507 / CH34)</name>
    <name type="common">Ralstonia metallidurans</name>
    <dbReference type="NCBI Taxonomy" id="266264"/>
    <lineage>
        <taxon>Bacteria</taxon>
        <taxon>Pseudomonadati</taxon>
        <taxon>Pseudomonadota</taxon>
        <taxon>Betaproteobacteria</taxon>
        <taxon>Burkholderiales</taxon>
        <taxon>Burkholderiaceae</taxon>
        <taxon>Cupriavidus</taxon>
    </lineage>
</organism>
<feature type="transmembrane region" description="Helical" evidence="6">
    <location>
        <begin position="27"/>
        <end position="44"/>
    </location>
</feature>
<dbReference type="NCBIfam" id="TIGR00361">
    <property type="entry name" value="ComEC_Rec2"/>
    <property type="match status" value="1"/>
</dbReference>
<gene>
    <name evidence="8" type="ordered locus">Rmet_1043</name>
</gene>
<proteinExistence type="predicted"/>
<protein>
    <submittedName>
        <fullName evidence="8">DNA internalization-related competence protein ComEC/Rec2</fullName>
    </submittedName>
</protein>
<evidence type="ECO:0000256" key="1">
    <source>
        <dbReference type="ARBA" id="ARBA00004651"/>
    </source>
</evidence>
<dbReference type="SUPFAM" id="SSF56281">
    <property type="entry name" value="Metallo-hydrolase/oxidoreductase"/>
    <property type="match status" value="1"/>
</dbReference>
<feature type="transmembrane region" description="Helical" evidence="6">
    <location>
        <begin position="51"/>
        <end position="74"/>
    </location>
</feature>
<dbReference type="AlphaFoldDB" id="Q1LPJ7"/>
<feature type="transmembrane region" description="Helical" evidence="6">
    <location>
        <begin position="475"/>
        <end position="497"/>
    </location>
</feature>
<evidence type="ECO:0000256" key="3">
    <source>
        <dbReference type="ARBA" id="ARBA00022692"/>
    </source>
</evidence>
<keyword evidence="2" id="KW-1003">Cell membrane</keyword>
<feature type="domain" description="Metallo-beta-lactamase" evidence="7">
    <location>
        <begin position="591"/>
        <end position="790"/>
    </location>
</feature>
<dbReference type="InterPro" id="IPR004477">
    <property type="entry name" value="ComEC_N"/>
</dbReference>
<evidence type="ECO:0000313" key="8">
    <source>
        <dbReference type="EMBL" id="ABF07929.1"/>
    </source>
</evidence>
<dbReference type="EMBL" id="CP000352">
    <property type="protein sequence ID" value="ABF07929.1"/>
    <property type="molecule type" value="Genomic_DNA"/>
</dbReference>
<dbReference type="GO" id="GO:0030420">
    <property type="term" value="P:establishment of competence for transformation"/>
    <property type="evidence" value="ECO:0007669"/>
    <property type="project" value="InterPro"/>
</dbReference>
<dbReference type="STRING" id="266264.Rmet_1043"/>
<accession>Q1LPJ7</accession>
<dbReference type="eggNOG" id="COG0658">
    <property type="taxonomic scope" value="Bacteria"/>
</dbReference>
<feature type="transmembrane region" description="Helical" evidence="6">
    <location>
        <begin position="267"/>
        <end position="290"/>
    </location>
</feature>
<dbReference type="Gene3D" id="3.60.15.10">
    <property type="entry name" value="Ribonuclease Z/Hydroxyacylglutathione hydrolase-like"/>
    <property type="match status" value="1"/>
</dbReference>
<dbReference type="InterPro" id="IPR004797">
    <property type="entry name" value="Competence_ComEC/Rec2"/>
</dbReference>
<dbReference type="Proteomes" id="UP000002429">
    <property type="component" value="Chromosome"/>
</dbReference>
<dbReference type="HOGENOM" id="CLU_010363_3_0_4"/>